<evidence type="ECO:0008006" key="3">
    <source>
        <dbReference type="Google" id="ProtNLM"/>
    </source>
</evidence>
<dbReference type="EMBL" id="BMMH01000005">
    <property type="protein sequence ID" value="GGL12621.1"/>
    <property type="molecule type" value="Genomic_DNA"/>
</dbReference>
<dbReference type="RefSeq" id="WP_062997747.1">
    <property type="nucleotide sequence ID" value="NZ_BMMH01000005.1"/>
</dbReference>
<evidence type="ECO:0000313" key="1">
    <source>
        <dbReference type="EMBL" id="GGL12621.1"/>
    </source>
</evidence>
<reference evidence="1" key="2">
    <citation type="submission" date="2020-09" db="EMBL/GenBank/DDBJ databases">
        <authorList>
            <person name="Sun Q."/>
            <person name="Zhou Y."/>
        </authorList>
    </citation>
    <scope>NUCLEOTIDE SEQUENCE</scope>
    <source>
        <strain evidence="1">CGMCC 4.3508</strain>
    </source>
</reference>
<dbReference type="Proteomes" id="UP000638263">
    <property type="component" value="Unassembled WGS sequence"/>
</dbReference>
<dbReference type="AlphaFoldDB" id="A0A917RKA5"/>
<comment type="caution">
    <text evidence="1">The sequence shown here is derived from an EMBL/GenBank/DDBJ whole genome shotgun (WGS) entry which is preliminary data.</text>
</comment>
<keyword evidence="2" id="KW-1185">Reference proteome</keyword>
<protein>
    <recommendedName>
        <fullName evidence="3">Acyl-CoA synthase</fullName>
    </recommendedName>
</protein>
<name>A0A917RKA5_9NOCA</name>
<proteinExistence type="predicted"/>
<gene>
    <name evidence="1" type="ORF">GCM10011588_28800</name>
</gene>
<organism evidence="1 2">
    <name type="scientific">Nocardia jinanensis</name>
    <dbReference type="NCBI Taxonomy" id="382504"/>
    <lineage>
        <taxon>Bacteria</taxon>
        <taxon>Bacillati</taxon>
        <taxon>Actinomycetota</taxon>
        <taxon>Actinomycetes</taxon>
        <taxon>Mycobacteriales</taxon>
        <taxon>Nocardiaceae</taxon>
        <taxon>Nocardia</taxon>
    </lineage>
</organism>
<evidence type="ECO:0000313" key="2">
    <source>
        <dbReference type="Proteomes" id="UP000638263"/>
    </source>
</evidence>
<sequence>MVEDATPGVRRADEDDNDLLTYSEVAVRVDEEIAAVRQEIAALRGAADAADRIAGLESRIADLRDAATRNSRRRINEENFEKFFGYVGTPRHR</sequence>
<reference evidence="1" key="1">
    <citation type="journal article" date="2014" name="Int. J. Syst. Evol. Microbiol.">
        <title>Complete genome sequence of Corynebacterium casei LMG S-19264T (=DSM 44701T), isolated from a smear-ripened cheese.</title>
        <authorList>
            <consortium name="US DOE Joint Genome Institute (JGI-PGF)"/>
            <person name="Walter F."/>
            <person name="Albersmeier A."/>
            <person name="Kalinowski J."/>
            <person name="Ruckert C."/>
        </authorList>
    </citation>
    <scope>NUCLEOTIDE SEQUENCE</scope>
    <source>
        <strain evidence="1">CGMCC 4.3508</strain>
    </source>
</reference>
<accession>A0A917RKA5</accession>